<reference evidence="2" key="1">
    <citation type="submission" date="2015-05" db="EMBL/GenBank/DDBJ databases">
        <title>Permanent draft genome of Rhodopirellula islandicus K833.</title>
        <authorList>
            <person name="Kizina J."/>
            <person name="Richter M."/>
            <person name="Glockner F.O."/>
            <person name="Harder J."/>
        </authorList>
    </citation>
    <scope>NUCLEOTIDE SEQUENCE [LARGE SCALE GENOMIC DNA]</scope>
    <source>
        <strain evidence="2">K833</strain>
    </source>
</reference>
<accession>A0A0J1BL93</accession>
<feature type="compositionally biased region" description="Low complexity" evidence="1">
    <location>
        <begin position="17"/>
        <end position="31"/>
    </location>
</feature>
<proteinExistence type="predicted"/>
<dbReference type="AlphaFoldDB" id="A0A0J1BL93"/>
<feature type="region of interest" description="Disordered" evidence="1">
    <location>
        <begin position="84"/>
        <end position="104"/>
    </location>
</feature>
<feature type="region of interest" description="Disordered" evidence="1">
    <location>
        <begin position="1"/>
        <end position="34"/>
    </location>
</feature>
<evidence type="ECO:0000313" key="3">
    <source>
        <dbReference type="Proteomes" id="UP000036367"/>
    </source>
</evidence>
<keyword evidence="3" id="KW-1185">Reference proteome</keyword>
<evidence type="ECO:0000256" key="1">
    <source>
        <dbReference type="SAM" id="MobiDB-lite"/>
    </source>
</evidence>
<dbReference type="EMBL" id="LECT01000006">
    <property type="protein sequence ID" value="KLU07272.1"/>
    <property type="molecule type" value="Genomic_DNA"/>
</dbReference>
<comment type="caution">
    <text evidence="2">The sequence shown here is derived from an EMBL/GenBank/DDBJ whole genome shotgun (WGS) entry which is preliminary data.</text>
</comment>
<organism evidence="2 3">
    <name type="scientific">Rhodopirellula islandica</name>
    <dbReference type="NCBI Taxonomy" id="595434"/>
    <lineage>
        <taxon>Bacteria</taxon>
        <taxon>Pseudomonadati</taxon>
        <taxon>Planctomycetota</taxon>
        <taxon>Planctomycetia</taxon>
        <taxon>Pirellulales</taxon>
        <taxon>Pirellulaceae</taxon>
        <taxon>Rhodopirellula</taxon>
    </lineage>
</organism>
<name>A0A0J1BL93_RHOIS</name>
<evidence type="ECO:0000313" key="2">
    <source>
        <dbReference type="EMBL" id="KLU07272.1"/>
    </source>
</evidence>
<protein>
    <submittedName>
        <fullName evidence="2">Uncharacterized protein</fullName>
    </submittedName>
</protein>
<dbReference type="Proteomes" id="UP000036367">
    <property type="component" value="Unassembled WGS sequence"/>
</dbReference>
<feature type="compositionally biased region" description="Basic and acidic residues" evidence="1">
    <location>
        <begin position="91"/>
        <end position="104"/>
    </location>
</feature>
<gene>
    <name evidence="2" type="ORF">RISK_000350</name>
</gene>
<sequence length="104" mass="11191">MLLARVLQKKRSKKNSDSNSSLTSQNRSSSRVVRGGGFFIPKDNKLISRISLAALFLSSLCVIGCGPGQTEKVVSPEDLSAYETPAGAMEDAMKDASQDAKKRN</sequence>